<dbReference type="Pfam" id="PF04954">
    <property type="entry name" value="SIP"/>
    <property type="match status" value="1"/>
</dbReference>
<dbReference type="InterPro" id="IPR017938">
    <property type="entry name" value="Riboflavin_synthase-like_b-brl"/>
</dbReference>
<sequence>MLESARPKSRTALAQVIAVRTLTPHMRRITVGGSEVAALLQADGIEAPAAWLKVFLPSGEGRAYTISGIDHQARTLDLDFVLHGVDATSGPASAWASQAHAGERIGIAGPRSGGFALPEDACWTMLAGDATALPAIQAIARSLPAGLKAKVYVEMPQAVDQQAIASAASLRVQWLTVRAAPGMALHQHLMYRPLPPGPGYLWIAGESAAVRALRMHYLQERQFERHRVSAKGYWKAGEADHRDA</sequence>
<dbReference type="Gene3D" id="3.40.50.80">
    <property type="entry name" value="Nucleotide-binding domain of ferredoxin-NADP reductase (FNR) module"/>
    <property type="match status" value="1"/>
</dbReference>
<name>A0ABT2PKT8_9BURK</name>
<comment type="caution">
    <text evidence="3">The sequence shown here is derived from an EMBL/GenBank/DDBJ whole genome shotgun (WGS) entry which is preliminary data.</text>
</comment>
<evidence type="ECO:0000313" key="3">
    <source>
        <dbReference type="EMBL" id="MCT9810481.1"/>
    </source>
</evidence>
<accession>A0ABT2PKT8</accession>
<dbReference type="InterPro" id="IPR007037">
    <property type="entry name" value="SIP_rossman_dom"/>
</dbReference>
<comment type="similarity">
    <text evidence="1">Belongs to the SIP oxidoreductase family.</text>
</comment>
<dbReference type="PANTHER" id="PTHR30157:SF0">
    <property type="entry name" value="NADPH-DEPENDENT FERRIC-CHELATE REDUCTASE"/>
    <property type="match status" value="1"/>
</dbReference>
<dbReference type="PROSITE" id="PS51384">
    <property type="entry name" value="FAD_FR"/>
    <property type="match status" value="1"/>
</dbReference>
<reference evidence="3 4" key="1">
    <citation type="submission" date="2022-09" db="EMBL/GenBank/DDBJ databases">
        <title>Draft genome of isolate Be4.</title>
        <authorList>
            <person name="Sanchez-Castro I."/>
            <person name="Martinez-Rodriguez P."/>
            <person name="Descostes M."/>
            <person name="Merroun M."/>
        </authorList>
    </citation>
    <scope>NUCLEOTIDE SEQUENCE [LARGE SCALE GENOMIC DNA]</scope>
    <source>
        <strain evidence="3 4">Be4</strain>
    </source>
</reference>
<proteinExistence type="inferred from homology"/>
<dbReference type="PANTHER" id="PTHR30157">
    <property type="entry name" value="FERRIC REDUCTASE, NADPH-DEPENDENT"/>
    <property type="match status" value="1"/>
</dbReference>
<dbReference type="Gene3D" id="2.40.30.10">
    <property type="entry name" value="Translation factors"/>
    <property type="match status" value="2"/>
</dbReference>
<dbReference type="CDD" id="cd06193">
    <property type="entry name" value="siderophore_interacting"/>
    <property type="match status" value="1"/>
</dbReference>
<gene>
    <name evidence="3" type="ORF">N0K08_07545</name>
</gene>
<keyword evidence="4" id="KW-1185">Reference proteome</keyword>
<dbReference type="EMBL" id="JAODYH010000003">
    <property type="protein sequence ID" value="MCT9810481.1"/>
    <property type="molecule type" value="Genomic_DNA"/>
</dbReference>
<dbReference type="Proteomes" id="UP001525968">
    <property type="component" value="Unassembled WGS sequence"/>
</dbReference>
<dbReference type="InterPro" id="IPR013113">
    <property type="entry name" value="SIP_FAD-bd"/>
</dbReference>
<protein>
    <submittedName>
        <fullName evidence="3">Siderophore-interacting protein</fullName>
    </submittedName>
</protein>
<dbReference type="InterPro" id="IPR039261">
    <property type="entry name" value="FNR_nucleotide-bd"/>
</dbReference>
<dbReference type="InterPro" id="IPR039374">
    <property type="entry name" value="SIP_fam"/>
</dbReference>
<evidence type="ECO:0000256" key="1">
    <source>
        <dbReference type="ARBA" id="ARBA00035644"/>
    </source>
</evidence>
<evidence type="ECO:0000259" key="2">
    <source>
        <dbReference type="PROSITE" id="PS51384"/>
    </source>
</evidence>
<feature type="domain" description="FAD-binding FR-type" evidence="2">
    <location>
        <begin position="9"/>
        <end position="118"/>
    </location>
</feature>
<dbReference type="SUPFAM" id="SSF63380">
    <property type="entry name" value="Riboflavin synthase domain-like"/>
    <property type="match status" value="1"/>
</dbReference>
<organism evidence="3 4">
    <name type="scientific">Acidovorax bellezanensis</name>
    <dbReference type="NCBI Taxonomy" id="2976702"/>
    <lineage>
        <taxon>Bacteria</taxon>
        <taxon>Pseudomonadati</taxon>
        <taxon>Pseudomonadota</taxon>
        <taxon>Betaproteobacteria</taxon>
        <taxon>Burkholderiales</taxon>
        <taxon>Comamonadaceae</taxon>
        <taxon>Acidovorax</taxon>
    </lineage>
</organism>
<dbReference type="Pfam" id="PF08021">
    <property type="entry name" value="FAD_binding_9"/>
    <property type="match status" value="1"/>
</dbReference>
<evidence type="ECO:0000313" key="4">
    <source>
        <dbReference type="Proteomes" id="UP001525968"/>
    </source>
</evidence>
<dbReference type="InterPro" id="IPR017927">
    <property type="entry name" value="FAD-bd_FR_type"/>
</dbReference>